<evidence type="ECO:0000259" key="5">
    <source>
        <dbReference type="PROSITE" id="PS50178"/>
    </source>
</evidence>
<gene>
    <name evidence="6" type="ORF">Ae201684_012719</name>
</gene>
<accession>A0A6G0WQE0</accession>
<dbReference type="InterPro" id="IPR000306">
    <property type="entry name" value="Znf_FYVE"/>
</dbReference>
<keyword evidence="1" id="KW-0479">Metal-binding</keyword>
<dbReference type="GO" id="GO:0008270">
    <property type="term" value="F:zinc ion binding"/>
    <property type="evidence" value="ECO:0007669"/>
    <property type="project" value="UniProtKB-KW"/>
</dbReference>
<dbReference type="InterPro" id="IPR052727">
    <property type="entry name" value="Rab4/Rab5_effector"/>
</dbReference>
<dbReference type="SUPFAM" id="SSF57903">
    <property type="entry name" value="FYVE/PHD zinc finger"/>
    <property type="match status" value="1"/>
</dbReference>
<evidence type="ECO:0000313" key="7">
    <source>
        <dbReference type="Proteomes" id="UP000481153"/>
    </source>
</evidence>
<sequence length="391" mass="43658">MNASLLLAMANATNLSPRQEQDIYDTAHQCANTVVRVSPLNAFVANYRGYISFAKLKNGPISWSLESTQGGYRLFKGVEPPLYGKSSSSGLFCSNVSINGTLEEVIEHFRIDSTEKAQELIQRTEDDALDSIKLASLPPPSNSPLETVIVKWIMGKTAFDGLSRRRDMCAVECDYRFEVNGRRGWVQATKSVKVDSCPDLEAKMGYVRAEDRGSGHVFIESDRPGCLQAFHVVNFDIRGNATEWLAHTCFRNICAGLRDVDRLLREDRLSRGSWMSPRRYVSQDSVDSCQRCRSTFGLFRKKTNCQKCGKVVCSSCNLLWKVKVNEQVTKMNACGVCSLKPPRKAKKVDDDTDNAPWLSESFLSHTQTASASSYLEIAAGQDTDDGFYYVL</sequence>
<feature type="domain" description="FYVE-type" evidence="5">
    <location>
        <begin position="283"/>
        <end position="342"/>
    </location>
</feature>
<dbReference type="SUPFAM" id="SSF55961">
    <property type="entry name" value="Bet v1-like"/>
    <property type="match status" value="1"/>
</dbReference>
<evidence type="ECO:0000313" key="6">
    <source>
        <dbReference type="EMBL" id="KAF0729658.1"/>
    </source>
</evidence>
<dbReference type="VEuPathDB" id="FungiDB:AeMF1_008578"/>
<proteinExistence type="predicted"/>
<organism evidence="6 7">
    <name type="scientific">Aphanomyces euteiches</name>
    <dbReference type="NCBI Taxonomy" id="100861"/>
    <lineage>
        <taxon>Eukaryota</taxon>
        <taxon>Sar</taxon>
        <taxon>Stramenopiles</taxon>
        <taxon>Oomycota</taxon>
        <taxon>Saprolegniomycetes</taxon>
        <taxon>Saprolegniales</taxon>
        <taxon>Verrucalvaceae</taxon>
        <taxon>Aphanomyces</taxon>
    </lineage>
</organism>
<dbReference type="Proteomes" id="UP000481153">
    <property type="component" value="Unassembled WGS sequence"/>
</dbReference>
<dbReference type="PANTHER" id="PTHR13510:SF44">
    <property type="entry name" value="RABENOSYN-5"/>
    <property type="match status" value="1"/>
</dbReference>
<dbReference type="PROSITE" id="PS50178">
    <property type="entry name" value="ZF_FYVE"/>
    <property type="match status" value="1"/>
</dbReference>
<evidence type="ECO:0000256" key="3">
    <source>
        <dbReference type="ARBA" id="ARBA00022833"/>
    </source>
</evidence>
<dbReference type="Gene3D" id="3.30.530.20">
    <property type="match status" value="1"/>
</dbReference>
<dbReference type="SMART" id="SM00064">
    <property type="entry name" value="FYVE"/>
    <property type="match status" value="1"/>
</dbReference>
<reference evidence="6 7" key="1">
    <citation type="submission" date="2019-07" db="EMBL/GenBank/DDBJ databases">
        <title>Genomics analysis of Aphanomyces spp. identifies a new class of oomycete effector associated with host adaptation.</title>
        <authorList>
            <person name="Gaulin E."/>
        </authorList>
    </citation>
    <scope>NUCLEOTIDE SEQUENCE [LARGE SCALE GENOMIC DNA]</scope>
    <source>
        <strain evidence="6 7">ATCC 201684</strain>
    </source>
</reference>
<evidence type="ECO:0000256" key="4">
    <source>
        <dbReference type="PROSITE-ProRule" id="PRU00091"/>
    </source>
</evidence>
<comment type="caution">
    <text evidence="6">The sequence shown here is derived from an EMBL/GenBank/DDBJ whole genome shotgun (WGS) entry which is preliminary data.</text>
</comment>
<dbReference type="EMBL" id="VJMJ01000162">
    <property type="protein sequence ID" value="KAF0729658.1"/>
    <property type="molecule type" value="Genomic_DNA"/>
</dbReference>
<dbReference type="InterPro" id="IPR017455">
    <property type="entry name" value="Znf_FYVE-rel"/>
</dbReference>
<dbReference type="PANTHER" id="PTHR13510">
    <property type="entry name" value="FYVE-FINGER-CONTAINING RAB5 EFFECTOR PROTEIN RABENOSYN-5-RELATED"/>
    <property type="match status" value="1"/>
</dbReference>
<dbReference type="AlphaFoldDB" id="A0A6G0WQE0"/>
<name>A0A6G0WQE0_9STRA</name>
<protein>
    <recommendedName>
        <fullName evidence="5">FYVE-type domain-containing protein</fullName>
    </recommendedName>
</protein>
<dbReference type="InterPro" id="IPR013083">
    <property type="entry name" value="Znf_RING/FYVE/PHD"/>
</dbReference>
<evidence type="ECO:0000256" key="1">
    <source>
        <dbReference type="ARBA" id="ARBA00022723"/>
    </source>
</evidence>
<dbReference type="Pfam" id="PF01363">
    <property type="entry name" value="FYVE"/>
    <property type="match status" value="1"/>
</dbReference>
<dbReference type="CDD" id="cd00065">
    <property type="entry name" value="FYVE_like_SF"/>
    <property type="match status" value="1"/>
</dbReference>
<dbReference type="Gene3D" id="3.30.40.10">
    <property type="entry name" value="Zinc/RING finger domain, C3HC4 (zinc finger)"/>
    <property type="match status" value="1"/>
</dbReference>
<keyword evidence="3" id="KW-0862">Zinc</keyword>
<dbReference type="InterPro" id="IPR011011">
    <property type="entry name" value="Znf_FYVE_PHD"/>
</dbReference>
<evidence type="ECO:0000256" key="2">
    <source>
        <dbReference type="ARBA" id="ARBA00022771"/>
    </source>
</evidence>
<dbReference type="InterPro" id="IPR023393">
    <property type="entry name" value="START-like_dom_sf"/>
</dbReference>
<keyword evidence="7" id="KW-1185">Reference proteome</keyword>
<keyword evidence="2 4" id="KW-0863">Zinc-finger</keyword>